<keyword evidence="6 9" id="KW-0521">NADP</keyword>
<feature type="domain" description="Pyrroline-5-carboxylate reductase catalytic N-terminal" evidence="13">
    <location>
        <begin position="12"/>
        <end position="106"/>
    </location>
</feature>
<dbReference type="GO" id="GO:0055129">
    <property type="term" value="P:L-proline biosynthetic process"/>
    <property type="evidence" value="ECO:0007669"/>
    <property type="project" value="UniProtKB-UniRule"/>
</dbReference>
<evidence type="ECO:0000256" key="2">
    <source>
        <dbReference type="ARBA" id="ARBA00005525"/>
    </source>
</evidence>
<evidence type="ECO:0000256" key="3">
    <source>
        <dbReference type="ARBA" id="ARBA00022490"/>
    </source>
</evidence>
<dbReference type="Pfam" id="PF03807">
    <property type="entry name" value="F420_oxidored"/>
    <property type="match status" value="1"/>
</dbReference>
<dbReference type="GO" id="GO:0005737">
    <property type="term" value="C:cytoplasm"/>
    <property type="evidence" value="ECO:0007669"/>
    <property type="project" value="UniProtKB-SubCell"/>
</dbReference>
<dbReference type="FunFam" id="3.40.50.720:FF:000190">
    <property type="entry name" value="Pyrroline-5-carboxylate reductase"/>
    <property type="match status" value="1"/>
</dbReference>
<dbReference type="EC" id="1.5.1.2" evidence="9 10"/>
<dbReference type="InterPro" id="IPR000304">
    <property type="entry name" value="Pyrroline-COOH_reductase"/>
</dbReference>
<comment type="pathway">
    <text evidence="9 12">Amino-acid biosynthesis; L-proline biosynthesis; L-proline from L-glutamate 5-semialdehyde: step 1/1.</text>
</comment>
<comment type="caution">
    <text evidence="15">The sequence shown here is derived from an EMBL/GenBank/DDBJ whole genome shotgun (WGS) entry which is preliminary data.</text>
</comment>
<keyword evidence="5 9" id="KW-0641">Proline biosynthesis</keyword>
<dbReference type="UniPathway" id="UPA00098">
    <property type="reaction ID" value="UER00361"/>
</dbReference>
<dbReference type="FunFam" id="1.10.3730.10:FF:000001">
    <property type="entry name" value="Pyrroline-5-carboxylate reductase"/>
    <property type="match status" value="1"/>
</dbReference>
<comment type="similarity">
    <text evidence="2 9 12">Belongs to the pyrroline-5-carboxylate reductase family.</text>
</comment>
<dbReference type="InterPro" id="IPR008927">
    <property type="entry name" value="6-PGluconate_DH-like_C_sf"/>
</dbReference>
<comment type="catalytic activity">
    <reaction evidence="9">
        <text>L-proline + NAD(+) = (S)-1-pyrroline-5-carboxylate + NADH + 2 H(+)</text>
        <dbReference type="Rhea" id="RHEA:14105"/>
        <dbReference type="ChEBI" id="CHEBI:15378"/>
        <dbReference type="ChEBI" id="CHEBI:17388"/>
        <dbReference type="ChEBI" id="CHEBI:57540"/>
        <dbReference type="ChEBI" id="CHEBI:57945"/>
        <dbReference type="ChEBI" id="CHEBI:60039"/>
        <dbReference type="EC" id="1.5.1.2"/>
    </reaction>
</comment>
<dbReference type="SUPFAM" id="SSF51735">
    <property type="entry name" value="NAD(P)-binding Rossmann-fold domains"/>
    <property type="match status" value="1"/>
</dbReference>
<dbReference type="PANTHER" id="PTHR11645:SF0">
    <property type="entry name" value="PYRROLINE-5-CARBOXYLATE REDUCTASE 3"/>
    <property type="match status" value="1"/>
</dbReference>
<evidence type="ECO:0000256" key="1">
    <source>
        <dbReference type="ARBA" id="ARBA00004496"/>
    </source>
</evidence>
<dbReference type="AlphaFoldDB" id="A0A1Z5HT21"/>
<dbReference type="InterPro" id="IPR036291">
    <property type="entry name" value="NAD(P)-bd_dom_sf"/>
</dbReference>
<evidence type="ECO:0000256" key="4">
    <source>
        <dbReference type="ARBA" id="ARBA00022605"/>
    </source>
</evidence>
<evidence type="ECO:0000256" key="6">
    <source>
        <dbReference type="ARBA" id="ARBA00022857"/>
    </source>
</evidence>
<name>A0A1Z5HT21_9FIRM</name>
<evidence type="ECO:0000256" key="11">
    <source>
        <dbReference type="PIRSR" id="PIRSR000193-1"/>
    </source>
</evidence>
<keyword evidence="7 9" id="KW-0560">Oxidoreductase</keyword>
<organism evidence="15 16">
    <name type="scientific">Calderihabitans maritimus</name>
    <dbReference type="NCBI Taxonomy" id="1246530"/>
    <lineage>
        <taxon>Bacteria</taxon>
        <taxon>Bacillati</taxon>
        <taxon>Bacillota</taxon>
        <taxon>Clostridia</taxon>
        <taxon>Neomoorellales</taxon>
        <taxon>Calderihabitantaceae</taxon>
        <taxon>Calderihabitans</taxon>
    </lineage>
</organism>
<dbReference type="NCBIfam" id="TIGR00112">
    <property type="entry name" value="proC"/>
    <property type="match status" value="1"/>
</dbReference>
<protein>
    <recommendedName>
        <fullName evidence="9 10">Pyrroline-5-carboxylate reductase</fullName>
        <shortName evidence="9">P5C reductase</shortName>
        <shortName evidence="9">P5CR</shortName>
        <ecNumber evidence="9 10">1.5.1.2</ecNumber>
    </recommendedName>
    <alternativeName>
        <fullName evidence="9">PCA reductase</fullName>
    </alternativeName>
</protein>
<dbReference type="GO" id="GO:0004735">
    <property type="term" value="F:pyrroline-5-carboxylate reductase activity"/>
    <property type="evidence" value="ECO:0007669"/>
    <property type="project" value="UniProtKB-UniRule"/>
</dbReference>
<evidence type="ECO:0000256" key="10">
    <source>
        <dbReference type="NCBIfam" id="TIGR00112"/>
    </source>
</evidence>
<gene>
    <name evidence="9" type="primary">proC</name>
    <name evidence="15" type="ORF">KKC1_17390</name>
</gene>
<comment type="catalytic activity">
    <reaction evidence="9 12">
        <text>L-proline + NADP(+) = (S)-1-pyrroline-5-carboxylate + NADPH + 2 H(+)</text>
        <dbReference type="Rhea" id="RHEA:14109"/>
        <dbReference type="ChEBI" id="CHEBI:15378"/>
        <dbReference type="ChEBI" id="CHEBI:17388"/>
        <dbReference type="ChEBI" id="CHEBI:57783"/>
        <dbReference type="ChEBI" id="CHEBI:58349"/>
        <dbReference type="ChEBI" id="CHEBI:60039"/>
        <dbReference type="EC" id="1.5.1.2"/>
    </reaction>
</comment>
<evidence type="ECO:0000256" key="8">
    <source>
        <dbReference type="ARBA" id="ARBA00058118"/>
    </source>
</evidence>
<accession>A0A1Z5HT21</accession>
<evidence type="ECO:0000256" key="5">
    <source>
        <dbReference type="ARBA" id="ARBA00022650"/>
    </source>
</evidence>
<evidence type="ECO:0000256" key="7">
    <source>
        <dbReference type="ARBA" id="ARBA00023002"/>
    </source>
</evidence>
<dbReference type="Gene3D" id="1.10.3730.10">
    <property type="entry name" value="ProC C-terminal domain-like"/>
    <property type="match status" value="1"/>
</dbReference>
<comment type="function">
    <text evidence="8 9">Catalyzes the reduction of 1-pyrroline-5-carboxylate (PCA) to L-proline.</text>
</comment>
<dbReference type="EMBL" id="BDGJ01000087">
    <property type="protein sequence ID" value="GAW92588.1"/>
    <property type="molecule type" value="Genomic_DNA"/>
</dbReference>
<evidence type="ECO:0000313" key="15">
    <source>
        <dbReference type="EMBL" id="GAW92588.1"/>
    </source>
</evidence>
<feature type="binding site" evidence="11">
    <location>
        <begin position="15"/>
        <end position="20"/>
    </location>
    <ligand>
        <name>NADP(+)</name>
        <dbReference type="ChEBI" id="CHEBI:58349"/>
    </ligand>
</feature>
<dbReference type="PIRSF" id="PIRSF000193">
    <property type="entry name" value="Pyrrol-5-carb_rd"/>
    <property type="match status" value="1"/>
</dbReference>
<dbReference type="InterPro" id="IPR029036">
    <property type="entry name" value="P5CR_dimer"/>
</dbReference>
<dbReference type="PANTHER" id="PTHR11645">
    <property type="entry name" value="PYRROLINE-5-CARBOXYLATE REDUCTASE"/>
    <property type="match status" value="1"/>
</dbReference>
<evidence type="ECO:0000313" key="16">
    <source>
        <dbReference type="Proteomes" id="UP000197032"/>
    </source>
</evidence>
<sequence length="281" mass="29740">MEGAKALQLYHLGFIGAGAMAEALINGVLKAGVFSPDDLIASDINEERLRHIREKFAIHTTVSNEEVMNSSQAVILAVKPQVLPDVLTPLAAKARPDQLIISIAAGITLEHLESILPDEVAVVRVMPNTPCLIGEGAVALALGRKVKPQQRQLAEKIFEAVGIAYVLPEEMMDAVTGLSGSGPAYIYLIIEALSDAGVRVGLPRDIATALAAQTVIGAARMVLDTGRHPGELKDMVTSPGGTTIAGLHALEEGGVRGSIMNAVMAAYNRSRELGSRKEREK</sequence>
<feature type="binding site" evidence="11">
    <location>
        <begin position="77"/>
        <end position="80"/>
    </location>
    <ligand>
        <name>NADP(+)</name>
        <dbReference type="ChEBI" id="CHEBI:58349"/>
    </ligand>
</feature>
<comment type="subcellular location">
    <subcellularLocation>
        <location evidence="1 9">Cytoplasm</location>
    </subcellularLocation>
</comment>
<proteinExistence type="inferred from homology"/>
<feature type="domain" description="Pyrroline-5-carboxylate reductase dimerisation" evidence="14">
    <location>
        <begin position="169"/>
        <end position="273"/>
    </location>
</feature>
<dbReference type="SUPFAM" id="SSF48179">
    <property type="entry name" value="6-phosphogluconate dehydrogenase C-terminal domain-like"/>
    <property type="match status" value="1"/>
</dbReference>
<reference evidence="16" key="1">
    <citation type="journal article" date="2017" name="Appl. Environ. Microbiol.">
        <title>Genomic analysis of Calderihabitans maritimus KKC1, a thermophilic hydrogenogenic carboxydotrophic bacterium isolated from marine sediment.</title>
        <authorList>
            <person name="Omae K."/>
            <person name="Yoneda Y."/>
            <person name="Fukuyama Y."/>
            <person name="Yoshida T."/>
            <person name="Sako Y."/>
        </authorList>
    </citation>
    <scope>NUCLEOTIDE SEQUENCE [LARGE SCALE GENOMIC DNA]</scope>
    <source>
        <strain evidence="16">KKC1</strain>
    </source>
</reference>
<dbReference type="Pfam" id="PF14748">
    <property type="entry name" value="P5CR_dimer"/>
    <property type="match status" value="1"/>
</dbReference>
<dbReference type="Gene3D" id="3.40.50.720">
    <property type="entry name" value="NAD(P)-binding Rossmann-like Domain"/>
    <property type="match status" value="1"/>
</dbReference>
<keyword evidence="16" id="KW-1185">Reference proteome</keyword>
<dbReference type="Proteomes" id="UP000197032">
    <property type="component" value="Unassembled WGS sequence"/>
</dbReference>
<dbReference type="PROSITE" id="PS00521">
    <property type="entry name" value="P5CR"/>
    <property type="match status" value="1"/>
</dbReference>
<evidence type="ECO:0000256" key="9">
    <source>
        <dbReference type="HAMAP-Rule" id="MF_01925"/>
    </source>
</evidence>
<dbReference type="OrthoDB" id="9805754at2"/>
<dbReference type="InterPro" id="IPR053790">
    <property type="entry name" value="P5CR-like_CS"/>
</dbReference>
<dbReference type="InterPro" id="IPR028939">
    <property type="entry name" value="P5C_Rdtase_cat_N"/>
</dbReference>
<keyword evidence="4 9" id="KW-0028">Amino-acid biosynthesis</keyword>
<evidence type="ECO:0000259" key="13">
    <source>
        <dbReference type="Pfam" id="PF03807"/>
    </source>
</evidence>
<evidence type="ECO:0000259" key="14">
    <source>
        <dbReference type="Pfam" id="PF14748"/>
    </source>
</evidence>
<evidence type="ECO:0000256" key="12">
    <source>
        <dbReference type="RuleBase" id="RU003903"/>
    </source>
</evidence>
<keyword evidence="3 9" id="KW-0963">Cytoplasm</keyword>
<dbReference type="HAMAP" id="MF_01925">
    <property type="entry name" value="P5C_reductase"/>
    <property type="match status" value="1"/>
</dbReference>
<feature type="binding site" evidence="11">
    <location>
        <position position="64"/>
    </location>
    <ligand>
        <name>NADPH</name>
        <dbReference type="ChEBI" id="CHEBI:57783"/>
    </ligand>
</feature>